<dbReference type="AlphaFoldDB" id="A0A4R6W278"/>
<proteinExistence type="predicted"/>
<keyword evidence="3" id="KW-1185">Reference proteome</keyword>
<evidence type="ECO:0000313" key="3">
    <source>
        <dbReference type="Proteomes" id="UP000295391"/>
    </source>
</evidence>
<dbReference type="RefSeq" id="WP_133571719.1">
    <property type="nucleotide sequence ID" value="NZ_SNYR01000001.1"/>
</dbReference>
<feature type="domain" description="Amidohydrolase 3" evidence="1">
    <location>
        <begin position="54"/>
        <end position="535"/>
    </location>
</feature>
<gene>
    <name evidence="2" type="ORF">ATL17_1082</name>
</gene>
<dbReference type="InterPro" id="IPR013108">
    <property type="entry name" value="Amidohydro_3"/>
</dbReference>
<dbReference type="CDD" id="cd01300">
    <property type="entry name" value="YtcJ_like"/>
    <property type="match status" value="1"/>
</dbReference>
<reference evidence="2 3" key="1">
    <citation type="submission" date="2019-03" db="EMBL/GenBank/DDBJ databases">
        <title>Genomic Encyclopedia of Type Strains, Phase III (KMG-III): the genomes of soil and plant-associated and newly described type strains.</title>
        <authorList>
            <person name="Whitman W."/>
        </authorList>
    </citation>
    <scope>NUCLEOTIDE SEQUENCE [LARGE SCALE GENOMIC DNA]</scope>
    <source>
        <strain evidence="2 3">CGMCC 1.7002</strain>
    </source>
</reference>
<evidence type="ECO:0000313" key="2">
    <source>
        <dbReference type="EMBL" id="TDQ67075.1"/>
    </source>
</evidence>
<dbReference type="PANTHER" id="PTHR22642">
    <property type="entry name" value="IMIDAZOLONEPROPIONASE"/>
    <property type="match status" value="1"/>
</dbReference>
<dbReference type="OrthoDB" id="9811399at2"/>
<dbReference type="SUPFAM" id="SSF51338">
    <property type="entry name" value="Composite domain of metallo-dependent hydrolases"/>
    <property type="match status" value="1"/>
</dbReference>
<dbReference type="Gene3D" id="3.20.20.140">
    <property type="entry name" value="Metal-dependent hydrolases"/>
    <property type="match status" value="1"/>
</dbReference>
<dbReference type="Gene3D" id="2.30.40.10">
    <property type="entry name" value="Urease, subunit C, domain 1"/>
    <property type="match status" value="1"/>
</dbReference>
<dbReference type="InterPro" id="IPR011059">
    <property type="entry name" value="Metal-dep_hydrolase_composite"/>
</dbReference>
<dbReference type="InterPro" id="IPR032466">
    <property type="entry name" value="Metal_Hydrolase"/>
</dbReference>
<organism evidence="2 3">
    <name type="scientific">Maritalea mobilis</name>
    <dbReference type="NCBI Taxonomy" id="483324"/>
    <lineage>
        <taxon>Bacteria</taxon>
        <taxon>Pseudomonadati</taxon>
        <taxon>Pseudomonadota</taxon>
        <taxon>Alphaproteobacteria</taxon>
        <taxon>Hyphomicrobiales</taxon>
        <taxon>Devosiaceae</taxon>
        <taxon>Maritalea</taxon>
    </lineage>
</organism>
<dbReference type="InterPro" id="IPR033932">
    <property type="entry name" value="YtcJ-like"/>
</dbReference>
<protein>
    <recommendedName>
        <fullName evidence="1">Amidohydrolase 3 domain-containing protein</fullName>
    </recommendedName>
</protein>
<dbReference type="Proteomes" id="UP000295391">
    <property type="component" value="Unassembled WGS sequence"/>
</dbReference>
<dbReference type="EMBL" id="SNYR01000001">
    <property type="protein sequence ID" value="TDQ67075.1"/>
    <property type="molecule type" value="Genomic_DNA"/>
</dbReference>
<dbReference type="SUPFAM" id="SSF51556">
    <property type="entry name" value="Metallo-dependent hydrolases"/>
    <property type="match status" value="1"/>
</dbReference>
<dbReference type="Gene3D" id="3.10.310.70">
    <property type="match status" value="1"/>
</dbReference>
<name>A0A4R6W278_9HYPH</name>
<dbReference type="Pfam" id="PF07969">
    <property type="entry name" value="Amidohydro_3"/>
    <property type="match status" value="1"/>
</dbReference>
<dbReference type="GO" id="GO:0016810">
    <property type="term" value="F:hydrolase activity, acting on carbon-nitrogen (but not peptide) bonds"/>
    <property type="evidence" value="ECO:0007669"/>
    <property type="project" value="InterPro"/>
</dbReference>
<accession>A0A4R6W278</accession>
<sequence>MGFSLYADMLLTNGPVYVAYGQAYAQAVAIKDGKVLATGSAEELAPLKGPDTKLIDLEGRMAVPAFNDCHLHMISLGRSLGEVNLSPQKVKSIPEALTEIKKQADAANQGEWIYGGRYDHFEFAEKRHPTIAELDSVAPNNPVYLKRRCGHVGVGNSLAFRAAGIDANTPDPEGGHIQKLDGELTGQLQETAQRLVMDQIPPLTLDEVVTAIEDAAKHMLSFGVASIMDAGVGMNEGMMDMAGFQMARRDKRLHVRSYLTILAGPSGIMEQCSPLGLITGTGDDMLRIGPAKLFADGSTGGHTAAMTTPYLNDGDNKGLFIYSDREMNDMVADYVARGYQIATHTIGDAAIEQVLTAYERAITNDEIRARRHRLEHCGFVTEDQLQRMQKANILPIPQPCFFNHFSDLYADAVGEELTSKSYPMRTWVERSMYPGASTDTPVCPPDTLPNIAAMMTRKGPSGKIYGADQTIDLDRAIEAMTFNGAYAAHEENIKGRLLPGQLADIAVIDRDISQCDAETIRQSHVDMTIVGGEIAFDRNA</sequence>
<evidence type="ECO:0000259" key="1">
    <source>
        <dbReference type="Pfam" id="PF07969"/>
    </source>
</evidence>
<comment type="caution">
    <text evidence="2">The sequence shown here is derived from an EMBL/GenBank/DDBJ whole genome shotgun (WGS) entry which is preliminary data.</text>
</comment>
<dbReference type="PANTHER" id="PTHR22642:SF2">
    <property type="entry name" value="PROTEIN LONG AFTER FAR-RED 3"/>
    <property type="match status" value="1"/>
</dbReference>